<keyword evidence="2" id="KW-0732">Signal</keyword>
<feature type="compositionally biased region" description="Basic and acidic residues" evidence="1">
    <location>
        <begin position="39"/>
        <end position="54"/>
    </location>
</feature>
<feature type="compositionally biased region" description="Basic and acidic residues" evidence="1">
    <location>
        <begin position="18"/>
        <end position="31"/>
    </location>
</feature>
<feature type="chain" id="PRO_5005657720" evidence="2">
    <location>
        <begin position="20"/>
        <end position="54"/>
    </location>
</feature>
<organism evidence="3">
    <name type="scientific">Anisakis simplex</name>
    <name type="common">Herring worm</name>
    <dbReference type="NCBI Taxonomy" id="6269"/>
    <lineage>
        <taxon>Eukaryota</taxon>
        <taxon>Metazoa</taxon>
        <taxon>Ecdysozoa</taxon>
        <taxon>Nematoda</taxon>
        <taxon>Chromadorea</taxon>
        <taxon>Rhabditida</taxon>
        <taxon>Spirurina</taxon>
        <taxon>Ascaridomorpha</taxon>
        <taxon>Ascaridoidea</taxon>
        <taxon>Anisakidae</taxon>
        <taxon>Anisakis</taxon>
        <taxon>Anisakis simplex complex</taxon>
    </lineage>
</organism>
<feature type="signal peptide" evidence="2">
    <location>
        <begin position="1"/>
        <end position="19"/>
    </location>
</feature>
<accession>A0A0M3JCG0</accession>
<evidence type="ECO:0000256" key="2">
    <source>
        <dbReference type="SAM" id="SignalP"/>
    </source>
</evidence>
<evidence type="ECO:0000256" key="1">
    <source>
        <dbReference type="SAM" id="MobiDB-lite"/>
    </source>
</evidence>
<dbReference type="AlphaFoldDB" id="A0A0M3JCG0"/>
<dbReference type="WBParaSite" id="ASIM_0000529101-mRNA-1">
    <property type="protein sequence ID" value="ASIM_0000529101-mRNA-1"/>
    <property type="gene ID" value="ASIM_0000529101"/>
</dbReference>
<feature type="region of interest" description="Disordered" evidence="1">
    <location>
        <begin position="18"/>
        <end position="54"/>
    </location>
</feature>
<reference evidence="3" key="1">
    <citation type="submission" date="2017-02" db="UniProtKB">
        <authorList>
            <consortium name="WormBaseParasite"/>
        </authorList>
    </citation>
    <scope>IDENTIFICATION</scope>
</reference>
<sequence length="54" mass="6064">LITLLATVLAMILLPETKGRPLPDSLLDTKRYHGTNPKRHADSRQDESNVPLKE</sequence>
<protein>
    <submittedName>
        <fullName evidence="3">Sugar porter family MFS transporter</fullName>
    </submittedName>
</protein>
<evidence type="ECO:0000313" key="3">
    <source>
        <dbReference type="WBParaSite" id="ASIM_0000529101-mRNA-1"/>
    </source>
</evidence>
<proteinExistence type="predicted"/>
<name>A0A0M3JCG0_ANISI</name>